<dbReference type="OrthoDB" id="1144758at2"/>
<reference evidence="1" key="1">
    <citation type="submission" date="2006-03" db="EMBL/GenBank/DDBJ databases">
        <authorList>
            <person name="Bowman J."/>
            <person name="Ferriera S."/>
            <person name="Johnson J."/>
            <person name="Kravitz S."/>
            <person name="Halpern A."/>
            <person name="Remington K."/>
            <person name="Beeson K."/>
            <person name="Tran B."/>
            <person name="Rogers Y.-H."/>
            <person name="Friedman R."/>
            <person name="Venter J.C."/>
        </authorList>
    </citation>
    <scope>NUCLEOTIDE SEQUENCE [LARGE SCALE GENOMIC DNA]</scope>
    <source>
        <strain evidence="1">ATCC 700755</strain>
    </source>
</reference>
<dbReference type="KEGG" id="ptq:P700755_001225"/>
<dbReference type="Proteomes" id="UP000008514">
    <property type="component" value="Chromosome"/>
</dbReference>
<keyword evidence="2" id="KW-1185">Reference proteome</keyword>
<evidence type="ECO:0000313" key="1">
    <source>
        <dbReference type="EMBL" id="AFU68162.1"/>
    </source>
</evidence>
<protein>
    <submittedName>
        <fullName evidence="1">Uncharacterized protein</fullName>
    </submittedName>
</protein>
<dbReference type="STRING" id="313595.P700755_001225"/>
<dbReference type="HOGENOM" id="CLU_176267_0_0_10"/>
<gene>
    <name evidence="1" type="ordered locus">P700755_001225</name>
</gene>
<dbReference type="EMBL" id="CP003879">
    <property type="protein sequence ID" value="AFU68162.1"/>
    <property type="molecule type" value="Genomic_DNA"/>
</dbReference>
<reference evidence="1" key="2">
    <citation type="submission" date="2012-09" db="EMBL/GenBank/DDBJ databases">
        <title>The complete sequence of Psychroflexus torquis an extreme psychrophile from sea-ice that is stimulated by light.</title>
        <authorList>
            <person name="Feng S."/>
            <person name="Powell S.M."/>
            <person name="Bowman J.P."/>
        </authorList>
    </citation>
    <scope>NUCLEOTIDE SEQUENCE [LARGE SCALE GENOMIC DNA]</scope>
    <source>
        <strain evidence="1">ATCC 700755</strain>
    </source>
</reference>
<dbReference type="RefSeq" id="WP_015023768.1">
    <property type="nucleotide sequence ID" value="NC_018721.1"/>
</dbReference>
<evidence type="ECO:0000313" key="2">
    <source>
        <dbReference type="Proteomes" id="UP000008514"/>
    </source>
</evidence>
<accession>K4IC28</accession>
<organism evidence="1 2">
    <name type="scientific">Psychroflexus torquis (strain ATCC 700755 / CIP 106069 / ACAM 623)</name>
    <dbReference type="NCBI Taxonomy" id="313595"/>
    <lineage>
        <taxon>Bacteria</taxon>
        <taxon>Pseudomonadati</taxon>
        <taxon>Bacteroidota</taxon>
        <taxon>Flavobacteriia</taxon>
        <taxon>Flavobacteriales</taxon>
        <taxon>Flavobacteriaceae</taxon>
        <taxon>Psychroflexus</taxon>
    </lineage>
</organism>
<dbReference type="eggNOG" id="ENOG50338SK">
    <property type="taxonomic scope" value="Bacteria"/>
</dbReference>
<proteinExistence type="predicted"/>
<sequence>MSISKKVLSKVQLVDGVFIPSEASEVISRLIREKINFHKLNRLSMCEENVSSYSGYDDSRVTELIEKRKEFKAICIEAKLTGKKIKINGVLEIEVID</sequence>
<name>K4IC28_PSYTT</name>
<dbReference type="AlphaFoldDB" id="K4IC28"/>